<accession>A0A9P7QYJ7</accession>
<dbReference type="Proteomes" id="UP000699042">
    <property type="component" value="Unassembled WGS sequence"/>
</dbReference>
<dbReference type="AlphaFoldDB" id="A0A9P7QYJ7"/>
<evidence type="ECO:0000256" key="1">
    <source>
        <dbReference type="SAM" id="MobiDB-lite"/>
    </source>
</evidence>
<evidence type="ECO:0000313" key="3">
    <source>
        <dbReference type="Proteomes" id="UP000699042"/>
    </source>
</evidence>
<gene>
    <name evidence="2" type="ORF">JMJ77_004427</name>
</gene>
<comment type="caution">
    <text evidence="2">The sequence shown here is derived from an EMBL/GenBank/DDBJ whole genome shotgun (WGS) entry which is preliminary data.</text>
</comment>
<keyword evidence="3" id="KW-1185">Reference proteome</keyword>
<evidence type="ECO:0000313" key="2">
    <source>
        <dbReference type="EMBL" id="KAG7044969.1"/>
    </source>
</evidence>
<feature type="compositionally biased region" description="Basic and acidic residues" evidence="1">
    <location>
        <begin position="62"/>
        <end position="72"/>
    </location>
</feature>
<protein>
    <submittedName>
        <fullName evidence="2">Uncharacterized protein</fullName>
    </submittedName>
</protein>
<feature type="region of interest" description="Disordered" evidence="1">
    <location>
        <begin position="9"/>
        <end position="89"/>
    </location>
</feature>
<feature type="compositionally biased region" description="Basic and acidic residues" evidence="1">
    <location>
        <begin position="36"/>
        <end position="46"/>
    </location>
</feature>
<reference evidence="2" key="1">
    <citation type="submission" date="2021-05" db="EMBL/GenBank/DDBJ databases">
        <title>Comparative genomics of three Colletotrichum scovillei strains and genetic complementation revealed genes involved fungal growth and virulence on chili pepper.</title>
        <authorList>
            <person name="Hsieh D.-K."/>
            <person name="Chuang S.-C."/>
            <person name="Chen C.-Y."/>
            <person name="Chao Y.-T."/>
            <person name="Lu M.-Y.J."/>
            <person name="Lee M.-H."/>
            <person name="Shih M.-C."/>
        </authorList>
    </citation>
    <scope>NUCLEOTIDE SEQUENCE</scope>
    <source>
        <strain evidence="2">Coll-153</strain>
    </source>
</reference>
<name>A0A9P7QYJ7_9PEZI</name>
<sequence>MDLRSMFAFTLSDGRADEQESRGCQSSHATFSCRSFDSETRNEGLRKRAKGSLKVEPSSRVQSKERKYDNHRSWPTHQFRPGPALPTTT</sequence>
<dbReference type="EMBL" id="JAESDN010000010">
    <property type="protein sequence ID" value="KAG7044969.1"/>
    <property type="molecule type" value="Genomic_DNA"/>
</dbReference>
<organism evidence="2 3">
    <name type="scientific">Colletotrichum scovillei</name>
    <dbReference type="NCBI Taxonomy" id="1209932"/>
    <lineage>
        <taxon>Eukaryota</taxon>
        <taxon>Fungi</taxon>
        <taxon>Dikarya</taxon>
        <taxon>Ascomycota</taxon>
        <taxon>Pezizomycotina</taxon>
        <taxon>Sordariomycetes</taxon>
        <taxon>Hypocreomycetidae</taxon>
        <taxon>Glomerellales</taxon>
        <taxon>Glomerellaceae</taxon>
        <taxon>Colletotrichum</taxon>
        <taxon>Colletotrichum acutatum species complex</taxon>
    </lineage>
</organism>
<feature type="compositionally biased region" description="Polar residues" evidence="1">
    <location>
        <begin position="22"/>
        <end position="35"/>
    </location>
</feature>
<proteinExistence type="predicted"/>
<dbReference type="PROSITE" id="PS51257">
    <property type="entry name" value="PROKAR_LIPOPROTEIN"/>
    <property type="match status" value="1"/>
</dbReference>